<dbReference type="PANTHER" id="PTHR33444:SF2">
    <property type="entry name" value="MARVEL DOMAIN-CONTAINING PROTEIN"/>
    <property type="match status" value="1"/>
</dbReference>
<keyword evidence="1" id="KW-0472">Membrane</keyword>
<sequence>MRRLSVVTPQSEEFKLFSVKLSVLTFTYIIFYMSIIALGAVFFHDCPASPYIPLYLIVQGSIGIISRATKPLQYLSMVGKYTCIVWTIIVIVRLIELIVFGFGSMWVYKAYPPNYLDKNNPEYCHKGLYLFTFCYISVAFICLFLFLVLICCSVCVSILYDFPMTESSLYRFLWYN</sequence>
<feature type="transmembrane region" description="Helical" evidence="1">
    <location>
        <begin position="128"/>
        <end position="160"/>
    </location>
</feature>
<evidence type="ECO:0000313" key="3">
    <source>
        <dbReference type="Proteomes" id="UP001431783"/>
    </source>
</evidence>
<accession>A0AAW1TWF8</accession>
<name>A0AAW1TWF8_9CUCU</name>
<dbReference type="InterPro" id="IPR040350">
    <property type="entry name" value="TMEM272"/>
</dbReference>
<keyword evidence="3" id="KW-1185">Reference proteome</keyword>
<keyword evidence="1" id="KW-0812">Transmembrane</keyword>
<gene>
    <name evidence="2" type="ORF">WA026_005884</name>
</gene>
<dbReference type="PANTHER" id="PTHR33444">
    <property type="entry name" value="SI:DKEY-19B23.12-RELATED"/>
    <property type="match status" value="1"/>
</dbReference>
<evidence type="ECO:0000256" key="1">
    <source>
        <dbReference type="SAM" id="Phobius"/>
    </source>
</evidence>
<feature type="transmembrane region" description="Helical" evidence="1">
    <location>
        <begin position="50"/>
        <end position="69"/>
    </location>
</feature>
<protein>
    <submittedName>
        <fullName evidence="2">Uncharacterized protein</fullName>
    </submittedName>
</protein>
<proteinExistence type="predicted"/>
<dbReference type="EMBL" id="JARQZJ010000032">
    <property type="protein sequence ID" value="KAK9875089.1"/>
    <property type="molecule type" value="Genomic_DNA"/>
</dbReference>
<feature type="transmembrane region" description="Helical" evidence="1">
    <location>
        <begin position="81"/>
        <end position="108"/>
    </location>
</feature>
<organism evidence="2 3">
    <name type="scientific">Henosepilachna vigintioctopunctata</name>
    <dbReference type="NCBI Taxonomy" id="420089"/>
    <lineage>
        <taxon>Eukaryota</taxon>
        <taxon>Metazoa</taxon>
        <taxon>Ecdysozoa</taxon>
        <taxon>Arthropoda</taxon>
        <taxon>Hexapoda</taxon>
        <taxon>Insecta</taxon>
        <taxon>Pterygota</taxon>
        <taxon>Neoptera</taxon>
        <taxon>Endopterygota</taxon>
        <taxon>Coleoptera</taxon>
        <taxon>Polyphaga</taxon>
        <taxon>Cucujiformia</taxon>
        <taxon>Coccinelloidea</taxon>
        <taxon>Coccinellidae</taxon>
        <taxon>Epilachninae</taxon>
        <taxon>Epilachnini</taxon>
        <taxon>Henosepilachna</taxon>
    </lineage>
</organism>
<dbReference type="Proteomes" id="UP001431783">
    <property type="component" value="Unassembled WGS sequence"/>
</dbReference>
<feature type="transmembrane region" description="Helical" evidence="1">
    <location>
        <begin position="21"/>
        <end position="44"/>
    </location>
</feature>
<dbReference type="AlphaFoldDB" id="A0AAW1TWF8"/>
<comment type="caution">
    <text evidence="2">The sequence shown here is derived from an EMBL/GenBank/DDBJ whole genome shotgun (WGS) entry which is preliminary data.</text>
</comment>
<keyword evidence="1" id="KW-1133">Transmembrane helix</keyword>
<evidence type="ECO:0000313" key="2">
    <source>
        <dbReference type="EMBL" id="KAK9875089.1"/>
    </source>
</evidence>
<reference evidence="2 3" key="1">
    <citation type="submission" date="2023-03" db="EMBL/GenBank/DDBJ databases">
        <title>Genome insight into feeding habits of ladybird beetles.</title>
        <authorList>
            <person name="Li H.-S."/>
            <person name="Huang Y.-H."/>
            <person name="Pang H."/>
        </authorList>
    </citation>
    <scope>NUCLEOTIDE SEQUENCE [LARGE SCALE GENOMIC DNA]</scope>
    <source>
        <strain evidence="2">SYSU_2023b</strain>
        <tissue evidence="2">Whole body</tissue>
    </source>
</reference>